<keyword evidence="3" id="KW-1185">Reference proteome</keyword>
<dbReference type="Proteomes" id="UP001189429">
    <property type="component" value="Unassembled WGS sequence"/>
</dbReference>
<feature type="compositionally biased region" description="Basic and acidic residues" evidence="1">
    <location>
        <begin position="131"/>
        <end position="149"/>
    </location>
</feature>
<feature type="region of interest" description="Disordered" evidence="1">
    <location>
        <begin position="1"/>
        <end position="67"/>
    </location>
</feature>
<comment type="caution">
    <text evidence="2">The sequence shown here is derived from an EMBL/GenBank/DDBJ whole genome shotgun (WGS) entry which is preliminary data.</text>
</comment>
<evidence type="ECO:0000313" key="3">
    <source>
        <dbReference type="Proteomes" id="UP001189429"/>
    </source>
</evidence>
<sequence>MPSASPRPCARAPGGRARGTAQGGDSEPRAGRAASGASTAFGSRPPGRRRRLRGQLREAELGREEAQTRIQELEGRLGCAAEDAAGAPSREQGLEMECNLLRSRFAKQVASCQAAERALTESRAQQNHLKAGLERSTGEVRHLRQKLAEAQDAAVD</sequence>
<feature type="compositionally biased region" description="Basic and acidic residues" evidence="1">
    <location>
        <begin position="55"/>
        <end position="67"/>
    </location>
</feature>
<evidence type="ECO:0000313" key="2">
    <source>
        <dbReference type="EMBL" id="CAK0859765.1"/>
    </source>
</evidence>
<feature type="compositionally biased region" description="Low complexity" evidence="1">
    <location>
        <begin position="1"/>
        <end position="24"/>
    </location>
</feature>
<proteinExistence type="predicted"/>
<protein>
    <submittedName>
        <fullName evidence="2">Uncharacterized protein</fullName>
    </submittedName>
</protein>
<accession>A0ABN9UJ89</accession>
<reference evidence="2" key="1">
    <citation type="submission" date="2023-10" db="EMBL/GenBank/DDBJ databases">
        <authorList>
            <person name="Chen Y."/>
            <person name="Shah S."/>
            <person name="Dougan E. K."/>
            <person name="Thang M."/>
            <person name="Chan C."/>
        </authorList>
    </citation>
    <scope>NUCLEOTIDE SEQUENCE [LARGE SCALE GENOMIC DNA]</scope>
</reference>
<feature type="compositionally biased region" description="Low complexity" evidence="1">
    <location>
        <begin position="31"/>
        <end position="45"/>
    </location>
</feature>
<name>A0ABN9UJ89_9DINO</name>
<evidence type="ECO:0000256" key="1">
    <source>
        <dbReference type="SAM" id="MobiDB-lite"/>
    </source>
</evidence>
<organism evidence="2 3">
    <name type="scientific">Prorocentrum cordatum</name>
    <dbReference type="NCBI Taxonomy" id="2364126"/>
    <lineage>
        <taxon>Eukaryota</taxon>
        <taxon>Sar</taxon>
        <taxon>Alveolata</taxon>
        <taxon>Dinophyceae</taxon>
        <taxon>Prorocentrales</taxon>
        <taxon>Prorocentraceae</taxon>
        <taxon>Prorocentrum</taxon>
    </lineage>
</organism>
<gene>
    <name evidence="2" type="ORF">PCOR1329_LOCUS49021</name>
</gene>
<dbReference type="EMBL" id="CAUYUJ010015931">
    <property type="protein sequence ID" value="CAK0859765.1"/>
    <property type="molecule type" value="Genomic_DNA"/>
</dbReference>
<feature type="region of interest" description="Disordered" evidence="1">
    <location>
        <begin position="122"/>
        <end position="156"/>
    </location>
</feature>